<dbReference type="InterPro" id="IPR011333">
    <property type="entry name" value="SKP1/BTB/POZ_sf"/>
</dbReference>
<dbReference type="Gene3D" id="3.30.710.10">
    <property type="entry name" value="Potassium Channel Kv1.1, Chain A"/>
    <property type="match status" value="1"/>
</dbReference>
<evidence type="ECO:0000259" key="7">
    <source>
        <dbReference type="PROSITE" id="PS50134"/>
    </source>
</evidence>
<evidence type="ECO:0000313" key="8">
    <source>
        <dbReference type="Proteomes" id="UP000189703"/>
    </source>
</evidence>
<comment type="pathway">
    <text evidence="1">Protein modification; protein ubiquitination.</text>
</comment>
<dbReference type="GO" id="GO:0008270">
    <property type="term" value="F:zinc ion binding"/>
    <property type="evidence" value="ECO:0007669"/>
    <property type="project" value="UniProtKB-KW"/>
</dbReference>
<accession>A0A1U7ZEW7</accession>
<dbReference type="GeneID" id="104593336"/>
<dbReference type="RefSeq" id="XP_010251393.1">
    <property type="nucleotide sequence ID" value="XM_010253091.2"/>
</dbReference>
<keyword evidence="3" id="KW-0863">Zinc-finger</keyword>
<evidence type="ECO:0000256" key="1">
    <source>
        <dbReference type="ARBA" id="ARBA00004906"/>
    </source>
</evidence>
<feature type="domain" description="TAZ-type" evidence="7">
    <location>
        <begin position="269"/>
        <end position="367"/>
    </location>
</feature>
<protein>
    <submittedName>
        <fullName evidence="9">BTB/POZ and TAZ domain-containing protein 3-like</fullName>
    </submittedName>
</protein>
<dbReference type="InParanoid" id="A0A1U7ZEW7"/>
<dbReference type="PROSITE" id="PS50097">
    <property type="entry name" value="BTB"/>
    <property type="match status" value="1"/>
</dbReference>
<feature type="domain" description="BTB" evidence="6">
    <location>
        <begin position="95"/>
        <end position="163"/>
    </location>
</feature>
<dbReference type="FunCoup" id="A0A1U7ZEW7">
    <property type="interactions" value="5"/>
</dbReference>
<dbReference type="InterPro" id="IPR035898">
    <property type="entry name" value="TAZ_dom_sf"/>
</dbReference>
<reference evidence="9" key="1">
    <citation type="submission" date="2025-08" db="UniProtKB">
        <authorList>
            <consortium name="RefSeq"/>
        </authorList>
    </citation>
    <scope>IDENTIFICATION</scope>
</reference>
<keyword evidence="4" id="KW-0833">Ubl conjugation pathway</keyword>
<dbReference type="SUPFAM" id="SSF54695">
    <property type="entry name" value="POZ domain"/>
    <property type="match status" value="1"/>
</dbReference>
<dbReference type="OMA" id="YCKVPLC"/>
<evidence type="ECO:0000256" key="4">
    <source>
        <dbReference type="ARBA" id="ARBA00022786"/>
    </source>
</evidence>
<dbReference type="OrthoDB" id="636773at2759"/>
<dbReference type="InterPro" id="IPR044513">
    <property type="entry name" value="BT1/2/3/4/5"/>
</dbReference>
<dbReference type="Proteomes" id="UP000189703">
    <property type="component" value="Unplaced"/>
</dbReference>
<dbReference type="eggNOG" id="KOG1778">
    <property type="taxonomic scope" value="Eukaryota"/>
</dbReference>
<dbReference type="GO" id="GO:0005516">
    <property type="term" value="F:calmodulin binding"/>
    <property type="evidence" value="ECO:0007669"/>
    <property type="project" value="UniProtKB-ARBA"/>
</dbReference>
<dbReference type="GO" id="GO:0009725">
    <property type="term" value="P:response to hormone"/>
    <property type="evidence" value="ECO:0007669"/>
    <property type="project" value="UniProtKB-ARBA"/>
</dbReference>
<proteinExistence type="predicted"/>
<dbReference type="InterPro" id="IPR000197">
    <property type="entry name" value="Znf_TAZ"/>
</dbReference>
<dbReference type="SMART" id="SM00551">
    <property type="entry name" value="ZnF_TAZ"/>
    <property type="match status" value="1"/>
</dbReference>
<dbReference type="Gene3D" id="1.20.1020.10">
    <property type="entry name" value="TAZ domain"/>
    <property type="match status" value="1"/>
</dbReference>
<evidence type="ECO:0000259" key="6">
    <source>
        <dbReference type="PROSITE" id="PS50097"/>
    </source>
</evidence>
<dbReference type="GO" id="GO:0006355">
    <property type="term" value="P:regulation of DNA-templated transcription"/>
    <property type="evidence" value="ECO:0007669"/>
    <property type="project" value="UniProtKB-ARBA"/>
</dbReference>
<keyword evidence="2" id="KW-0479">Metal-binding</keyword>
<keyword evidence="8" id="KW-1185">Reference proteome</keyword>
<evidence type="ECO:0000256" key="5">
    <source>
        <dbReference type="ARBA" id="ARBA00022833"/>
    </source>
</evidence>
<dbReference type="FunFam" id="1.25.40.420:FF:000012">
    <property type="entry name" value="BTB/POZ and TAZ domain-containing protein 2"/>
    <property type="match status" value="1"/>
</dbReference>
<dbReference type="PANTHER" id="PTHR46287">
    <property type="entry name" value="BTB/POZ AND TAZ DOMAIN-CONTAINING PROTEIN 3-RELATED"/>
    <property type="match status" value="1"/>
</dbReference>
<dbReference type="PANTHER" id="PTHR46287:SF1">
    <property type="entry name" value="BTB_POZ AND TAZ DOMAIN-CONTAINING PROTEIN 3"/>
    <property type="match status" value="1"/>
</dbReference>
<dbReference type="Pfam" id="PF00651">
    <property type="entry name" value="BTB"/>
    <property type="match status" value="1"/>
</dbReference>
<keyword evidence="5" id="KW-0862">Zinc</keyword>
<sequence length="414" mass="46796">MAQTDFDSSWATTTGEFFKDSFILQGQEGNPADILPVLEVSTSSLCQKSNIPKPPPFPRASFGRVNFPKRVKGCSYVSKETKDMWENLFKEAYGADVHVLTEVKAIIPAHSNVLGMASPVLRNLLQQAKVKDGVQYIKIPGVPSEAVYAFIRFLYSSCYEQEEMKKFVLHLLVLSHSFSLPSLKRVCINLLEQAWLTTENAIDVLQLARKCDAPRLSLICVRLIVKNFKTISATEGWKVMKRTDPALEQELLEAVVEADSKKQERLKKIEEKKMYLQLNQAMEALLHICKDGCRTIGPRDKVLKGSQVACGFPACKGVETLVRHFSSCKIRVPGGCIHCKRMWQLLELHSRICNQPDFCKVPLCRHFKEKMQHQSKNDEAKWNLLVSKVKAAKTMSKPSLTGRPGFLQPNPFRL</sequence>
<dbReference type="SMART" id="SM00225">
    <property type="entry name" value="BTB"/>
    <property type="match status" value="1"/>
</dbReference>
<evidence type="ECO:0000256" key="2">
    <source>
        <dbReference type="ARBA" id="ARBA00022723"/>
    </source>
</evidence>
<dbReference type="FunFam" id="1.20.1020.10:FF:000004">
    <property type="entry name" value="BTB/POZ and TAZ domain-containing protein 2"/>
    <property type="match status" value="1"/>
</dbReference>
<dbReference type="InterPro" id="IPR000210">
    <property type="entry name" value="BTB/POZ_dom"/>
</dbReference>
<dbReference type="GO" id="GO:0042542">
    <property type="term" value="P:response to hydrogen peroxide"/>
    <property type="evidence" value="ECO:0007669"/>
    <property type="project" value="UniProtKB-ARBA"/>
</dbReference>
<organism evidence="8 9">
    <name type="scientific">Nelumbo nucifera</name>
    <name type="common">Sacred lotus</name>
    <dbReference type="NCBI Taxonomy" id="4432"/>
    <lineage>
        <taxon>Eukaryota</taxon>
        <taxon>Viridiplantae</taxon>
        <taxon>Streptophyta</taxon>
        <taxon>Embryophyta</taxon>
        <taxon>Tracheophyta</taxon>
        <taxon>Spermatophyta</taxon>
        <taxon>Magnoliopsida</taxon>
        <taxon>Proteales</taxon>
        <taxon>Nelumbonaceae</taxon>
        <taxon>Nelumbo</taxon>
    </lineage>
</organism>
<dbReference type="KEGG" id="nnu:104593336"/>
<dbReference type="SUPFAM" id="SSF57933">
    <property type="entry name" value="TAZ domain"/>
    <property type="match status" value="1"/>
</dbReference>
<gene>
    <name evidence="9" type="primary">LOC104593336</name>
</gene>
<dbReference type="AlphaFoldDB" id="A0A1U7ZEW7"/>
<dbReference type="GO" id="GO:0009751">
    <property type="term" value="P:response to salicylic acid"/>
    <property type="evidence" value="ECO:0007669"/>
    <property type="project" value="UniProtKB-ARBA"/>
</dbReference>
<dbReference type="PROSITE" id="PS50134">
    <property type="entry name" value="ZF_TAZ"/>
    <property type="match status" value="1"/>
</dbReference>
<dbReference type="Gene3D" id="1.25.40.420">
    <property type="match status" value="1"/>
</dbReference>
<evidence type="ECO:0000313" key="9">
    <source>
        <dbReference type="RefSeq" id="XP_010251393.1"/>
    </source>
</evidence>
<dbReference type="STRING" id="4432.A0A1U7ZEW7"/>
<dbReference type="CDD" id="cd14733">
    <property type="entry name" value="BACK"/>
    <property type="match status" value="1"/>
</dbReference>
<dbReference type="Pfam" id="PF02135">
    <property type="entry name" value="zf-TAZ"/>
    <property type="match status" value="1"/>
</dbReference>
<name>A0A1U7ZEW7_NELNU</name>
<evidence type="ECO:0000256" key="3">
    <source>
        <dbReference type="ARBA" id="ARBA00022771"/>
    </source>
</evidence>